<dbReference type="AlphaFoldDB" id="A0A0V0Y8H9"/>
<dbReference type="Proteomes" id="UP000054815">
    <property type="component" value="Unassembled WGS sequence"/>
</dbReference>
<comment type="caution">
    <text evidence="3">The sequence shown here is derived from an EMBL/GenBank/DDBJ whole genome shotgun (WGS) entry which is preliminary data.</text>
</comment>
<dbReference type="SUPFAM" id="SSF48371">
    <property type="entry name" value="ARM repeat"/>
    <property type="match status" value="1"/>
</dbReference>
<dbReference type="InterPro" id="IPR007483">
    <property type="entry name" value="Hamartin"/>
</dbReference>
<name>A0A0V0Y8H9_TRIPS</name>
<feature type="coiled-coil region" evidence="1">
    <location>
        <begin position="912"/>
        <end position="967"/>
    </location>
</feature>
<dbReference type="EMBL" id="JYDU01000045">
    <property type="protein sequence ID" value="KRX96288.1"/>
    <property type="molecule type" value="Genomic_DNA"/>
</dbReference>
<dbReference type="STRING" id="6337.A0A0V0Y8H9"/>
<evidence type="ECO:0000256" key="1">
    <source>
        <dbReference type="SAM" id="Coils"/>
    </source>
</evidence>
<keyword evidence="1" id="KW-0175">Coiled coil</keyword>
<gene>
    <name evidence="3" type="primary">Tsc1</name>
    <name evidence="3" type="ORF">T4E_5648</name>
</gene>
<sequence>MLFAKQTSEKKKHEEHPANSDSIVIYVNKGKYLFIYLGEFCRKIMVSGGNSDLNRLLILIKSSDITASNDACSTLKSIINNGDGIILEICFNDYVKTRCKSTLDVITSVKEPVDKALFECMSSALKTHPFAILDILFMIVKKSPAWMQRFPESPFFNNLTKFTKQSNDITFVTGALYVLASLVPLLPSLSAHLNTLFNIFMAAAKLLHKHQNTYIEGLLQKAVMTYCHSLYGLYPCNFISYTRSQFVSQSLNSSQQSLFTTVIRPILKTITLHPLMITSTKAAETIKDRWINKEPHDCFIESADVIVLRSMDDSTFDGISAEGAATSNESAQRAFGNLSDSVHTPSIAHGLHYRSNGGNLARPRHSTSSNRGPYFEEVICFDGELAISHEHTPRSRCQTTPRSEHELLVKRQKAVKQSKKFWNKTVDTSTCTATGSSLPCTPTGLGSSGSFSFGFNNDDCAETSHSSAVQTSQPQLNPRRSFGSSISKLFRLPQQMRPRSKTTTVRTATVRKTTPQRNTTPQGEFTFPNVIQLSEQDADALALLKKAGTEPTEIAEEANEEDCVPELAQLNVASGQSTKEPNIITAELPHCSSISSSTGHVFSGISSSFFGLPHRMHSITSSTGQQQQQQQQQQQLRKQTQLTSLNCPAFDSAVTTTRSSLLDKVEQVKNQDKAEKRLPSFMQKRFSSSCPNLNAITGEKTALNSAMLKALCSMSLFFPGFSPQFIEQQQLLLQQQQQVEINNKVGEKEKVSFFTLTSAISLSSFNAIRKLQLAEEKYVDLSVQLHLKIIQRSSNVEKKSPDVVAQKSGETEPSSDELDDISILKTKAELLECELKLEQCRREQHAKRNRHLHERIKHMTSLEQHLQSKMIQVRWLFHERSMINEFLTKLEDENLRNTDAFIEKEKTWLKKYTQLKQENRILKNDIELIKRRIDSMNDKKQKLIQQLQKSKEELKEIQLQANKCETTAQSNALREKGLLLTVQKLQNRICNLTEQCTETDNLEREVFKCKKRLADVECIAQEQRKQLDQLELEPGSLSEKHKAALDEAEALRLQITEKDRCIEDLRFQLAKRRELHCEKIGEMRKKCTELCNVSIKKEWQILDLHKRFAMATIDRRAATATSASISSSTNKANRTRNLITIPQRMARFPESSISAENSFTDDDTDNMTDLLSTLSKLTAEFKNIPPPATKRSDSFH</sequence>
<dbReference type="PANTHER" id="PTHR15154">
    <property type="entry name" value="HAMARTIN"/>
    <property type="match status" value="1"/>
</dbReference>
<evidence type="ECO:0000256" key="2">
    <source>
        <dbReference type="SAM" id="MobiDB-lite"/>
    </source>
</evidence>
<dbReference type="InterPro" id="IPR016024">
    <property type="entry name" value="ARM-type_fold"/>
</dbReference>
<dbReference type="PANTHER" id="PTHR15154:SF2">
    <property type="entry name" value="HAMARTIN"/>
    <property type="match status" value="1"/>
</dbReference>
<feature type="region of interest" description="Disordered" evidence="2">
    <location>
        <begin position="615"/>
        <end position="638"/>
    </location>
</feature>
<proteinExistence type="predicted"/>
<dbReference type="GO" id="GO:0051726">
    <property type="term" value="P:regulation of cell cycle"/>
    <property type="evidence" value="ECO:0007669"/>
    <property type="project" value="TreeGrafter"/>
</dbReference>
<dbReference type="GO" id="GO:0032007">
    <property type="term" value="P:negative regulation of TOR signaling"/>
    <property type="evidence" value="ECO:0007669"/>
    <property type="project" value="TreeGrafter"/>
</dbReference>
<evidence type="ECO:0000313" key="3">
    <source>
        <dbReference type="EMBL" id="KRX96288.1"/>
    </source>
</evidence>
<feature type="compositionally biased region" description="Low complexity" evidence="2">
    <location>
        <begin position="625"/>
        <end position="635"/>
    </location>
</feature>
<evidence type="ECO:0000313" key="4">
    <source>
        <dbReference type="Proteomes" id="UP000054815"/>
    </source>
</evidence>
<dbReference type="GO" id="GO:0033596">
    <property type="term" value="C:TSC1-TSC2 complex"/>
    <property type="evidence" value="ECO:0007669"/>
    <property type="project" value="TreeGrafter"/>
</dbReference>
<protein>
    <submittedName>
        <fullName evidence="3">Hamartin</fullName>
    </submittedName>
</protein>
<dbReference type="Pfam" id="PF04388">
    <property type="entry name" value="Hamartin"/>
    <property type="match status" value="1"/>
</dbReference>
<reference evidence="3 4" key="1">
    <citation type="submission" date="2015-01" db="EMBL/GenBank/DDBJ databases">
        <title>Evolution of Trichinella species and genotypes.</title>
        <authorList>
            <person name="Korhonen P.K."/>
            <person name="Edoardo P."/>
            <person name="Giuseppe L.R."/>
            <person name="Gasser R.B."/>
        </authorList>
    </citation>
    <scope>NUCLEOTIDE SEQUENCE [LARGE SCALE GENOMIC DNA]</scope>
    <source>
        <strain evidence="3">ISS141</strain>
    </source>
</reference>
<accession>A0A0V0Y8H9</accession>
<organism evidence="3 4">
    <name type="scientific">Trichinella pseudospiralis</name>
    <name type="common">Parasitic roundworm</name>
    <dbReference type="NCBI Taxonomy" id="6337"/>
    <lineage>
        <taxon>Eukaryota</taxon>
        <taxon>Metazoa</taxon>
        <taxon>Ecdysozoa</taxon>
        <taxon>Nematoda</taxon>
        <taxon>Enoplea</taxon>
        <taxon>Dorylaimia</taxon>
        <taxon>Trichinellida</taxon>
        <taxon>Trichinellidae</taxon>
        <taxon>Trichinella</taxon>
    </lineage>
</organism>